<gene>
    <name evidence="1" type="ORF">CLV25_10133</name>
</gene>
<protein>
    <submittedName>
        <fullName evidence="1">Uncharacterized protein</fullName>
    </submittedName>
</protein>
<proteinExistence type="predicted"/>
<dbReference type="EMBL" id="SLWB01000001">
    <property type="protein sequence ID" value="TCN72815.1"/>
    <property type="molecule type" value="Genomic_DNA"/>
</dbReference>
<sequence>MKNDYSKVIPQEVLDLVNTKLQECHTALKPYCVEFTPDQREELPKLGIRNTGKVSSIANEMSVAPEYTPPMFSMDEVNKDSKVISDLSPVATKILNLEMMVNDTLMLAGSEVFMAYMDYYSSVKHFASRNDPKAKAIYERLKPMFTPTTKAVQK</sequence>
<keyword evidence="2" id="KW-1185">Reference proteome</keyword>
<dbReference type="AlphaFoldDB" id="A0A4R2F0J2"/>
<accession>A0A4R2F0J2</accession>
<evidence type="ECO:0000313" key="2">
    <source>
        <dbReference type="Proteomes" id="UP000294830"/>
    </source>
</evidence>
<dbReference type="OrthoDB" id="5952844at2"/>
<comment type="caution">
    <text evidence="1">The sequence shown here is derived from an EMBL/GenBank/DDBJ whole genome shotgun (WGS) entry which is preliminary data.</text>
</comment>
<reference evidence="1 2" key="1">
    <citation type="submission" date="2019-03" db="EMBL/GenBank/DDBJ databases">
        <title>Genomic Encyclopedia of Archaeal and Bacterial Type Strains, Phase II (KMG-II): from individual species to whole genera.</title>
        <authorList>
            <person name="Goeker M."/>
        </authorList>
    </citation>
    <scope>NUCLEOTIDE SEQUENCE [LARGE SCALE GENOMIC DNA]</scope>
    <source>
        <strain evidence="1 2">RL-C</strain>
    </source>
</reference>
<evidence type="ECO:0000313" key="1">
    <source>
        <dbReference type="EMBL" id="TCN72815.1"/>
    </source>
</evidence>
<dbReference type="Proteomes" id="UP000294830">
    <property type="component" value="Unassembled WGS sequence"/>
</dbReference>
<dbReference type="RefSeq" id="WP_131837606.1">
    <property type="nucleotide sequence ID" value="NZ_SLWB01000001.1"/>
</dbReference>
<organism evidence="1 2">
    <name type="scientific">Acetobacteroides hydrogenigenes</name>
    <dbReference type="NCBI Taxonomy" id="979970"/>
    <lineage>
        <taxon>Bacteria</taxon>
        <taxon>Pseudomonadati</taxon>
        <taxon>Bacteroidota</taxon>
        <taxon>Bacteroidia</taxon>
        <taxon>Bacteroidales</taxon>
        <taxon>Rikenellaceae</taxon>
        <taxon>Acetobacteroides</taxon>
    </lineage>
</organism>
<name>A0A4R2F0J2_9BACT</name>